<dbReference type="GO" id="GO:0003700">
    <property type="term" value="F:DNA-binding transcription factor activity"/>
    <property type="evidence" value="ECO:0007669"/>
    <property type="project" value="InterPro"/>
</dbReference>
<comment type="subcellular location">
    <subcellularLocation>
        <location evidence="1">Nucleus</location>
    </subcellularLocation>
</comment>
<keyword evidence="2" id="KW-0805">Transcription regulation</keyword>
<name>A0A2G2VKG6_CAPBA</name>
<keyword evidence="5" id="KW-0539">Nucleus</keyword>
<dbReference type="SUPFAM" id="SSF57959">
    <property type="entry name" value="Leucine zipper domain"/>
    <property type="match status" value="1"/>
</dbReference>
<protein>
    <submittedName>
        <fullName evidence="8">Basic leucine zipper 43</fullName>
    </submittedName>
</protein>
<gene>
    <name evidence="8" type="ORF">CQW23_25291</name>
</gene>
<evidence type="ECO:0000256" key="6">
    <source>
        <dbReference type="SAM" id="Coils"/>
    </source>
</evidence>
<evidence type="ECO:0000256" key="3">
    <source>
        <dbReference type="ARBA" id="ARBA00023125"/>
    </source>
</evidence>
<dbReference type="InterPro" id="IPR045314">
    <property type="entry name" value="bZIP_plant_GBF1"/>
</dbReference>
<evidence type="ECO:0000256" key="5">
    <source>
        <dbReference type="ARBA" id="ARBA00023242"/>
    </source>
</evidence>
<dbReference type="FunFam" id="1.20.5.170:FF:000020">
    <property type="entry name" value="BZIP transcription factor"/>
    <property type="match status" value="1"/>
</dbReference>
<reference evidence="9" key="2">
    <citation type="journal article" date="2017" name="J. Anim. Genet.">
        <title>Multiple reference genome sequences of hot pepper reveal the massive evolution of plant disease resistance genes by retroduplication.</title>
        <authorList>
            <person name="Kim S."/>
            <person name="Park J."/>
            <person name="Yeom S.-I."/>
            <person name="Kim Y.-M."/>
            <person name="Seo E."/>
            <person name="Kim K.-T."/>
            <person name="Kim M.-S."/>
            <person name="Lee J.M."/>
            <person name="Cheong K."/>
            <person name="Shin H.-S."/>
            <person name="Kim S.-B."/>
            <person name="Han K."/>
            <person name="Lee J."/>
            <person name="Park M."/>
            <person name="Lee H.-A."/>
            <person name="Lee H.-Y."/>
            <person name="Lee Y."/>
            <person name="Oh S."/>
            <person name="Lee J.H."/>
            <person name="Choi E."/>
            <person name="Choi E."/>
            <person name="Lee S.E."/>
            <person name="Jeon J."/>
            <person name="Kim H."/>
            <person name="Choi G."/>
            <person name="Song H."/>
            <person name="Lee J."/>
            <person name="Lee S.-C."/>
            <person name="Kwon J.-K."/>
            <person name="Lee H.-Y."/>
            <person name="Koo N."/>
            <person name="Hong Y."/>
            <person name="Kim R.W."/>
            <person name="Kang W.-H."/>
            <person name="Huh J.H."/>
            <person name="Kang B.-C."/>
            <person name="Yang T.-J."/>
            <person name="Lee Y.-H."/>
            <person name="Bennetzen J.L."/>
            <person name="Choi D."/>
        </authorList>
    </citation>
    <scope>NUCLEOTIDE SEQUENCE [LARGE SCALE GENOMIC DNA]</scope>
    <source>
        <strain evidence="9">cv. PBC81</strain>
    </source>
</reference>
<accession>A0A2G2VKG6</accession>
<dbReference type="STRING" id="33114.A0A2G2VKG6"/>
<dbReference type="PROSITE" id="PS00036">
    <property type="entry name" value="BZIP_BASIC"/>
    <property type="match status" value="1"/>
</dbReference>
<keyword evidence="4" id="KW-0804">Transcription</keyword>
<organism evidence="8 9">
    <name type="scientific">Capsicum baccatum</name>
    <name type="common">Peruvian pepper</name>
    <dbReference type="NCBI Taxonomy" id="33114"/>
    <lineage>
        <taxon>Eukaryota</taxon>
        <taxon>Viridiplantae</taxon>
        <taxon>Streptophyta</taxon>
        <taxon>Embryophyta</taxon>
        <taxon>Tracheophyta</taxon>
        <taxon>Spermatophyta</taxon>
        <taxon>Magnoliopsida</taxon>
        <taxon>eudicotyledons</taxon>
        <taxon>Gunneridae</taxon>
        <taxon>Pentapetalae</taxon>
        <taxon>asterids</taxon>
        <taxon>lamiids</taxon>
        <taxon>Solanales</taxon>
        <taxon>Solanaceae</taxon>
        <taxon>Solanoideae</taxon>
        <taxon>Capsiceae</taxon>
        <taxon>Capsicum</taxon>
    </lineage>
</organism>
<feature type="domain" description="BZIP" evidence="7">
    <location>
        <begin position="101"/>
        <end position="164"/>
    </location>
</feature>
<evidence type="ECO:0000256" key="1">
    <source>
        <dbReference type="ARBA" id="ARBA00004123"/>
    </source>
</evidence>
<dbReference type="Gene3D" id="1.20.5.170">
    <property type="match status" value="1"/>
</dbReference>
<keyword evidence="3" id="KW-0238">DNA-binding</keyword>
<proteinExistence type="predicted"/>
<dbReference type="PROSITE" id="PS50217">
    <property type="entry name" value="BZIP"/>
    <property type="match status" value="1"/>
</dbReference>
<keyword evidence="9" id="KW-1185">Reference proteome</keyword>
<feature type="coiled-coil region" evidence="6">
    <location>
        <begin position="154"/>
        <end position="181"/>
    </location>
</feature>
<dbReference type="Pfam" id="PF00170">
    <property type="entry name" value="bZIP_1"/>
    <property type="match status" value="1"/>
</dbReference>
<evidence type="ECO:0000259" key="7">
    <source>
        <dbReference type="PROSITE" id="PS50217"/>
    </source>
</evidence>
<dbReference type="SMART" id="SM00338">
    <property type="entry name" value="BRLZ"/>
    <property type="match status" value="1"/>
</dbReference>
<evidence type="ECO:0000256" key="4">
    <source>
        <dbReference type="ARBA" id="ARBA00023163"/>
    </source>
</evidence>
<evidence type="ECO:0000313" key="8">
    <source>
        <dbReference type="EMBL" id="PHT33491.1"/>
    </source>
</evidence>
<dbReference type="Proteomes" id="UP000224567">
    <property type="component" value="Unassembled WGS sequence"/>
</dbReference>
<dbReference type="AlphaFoldDB" id="A0A2G2VKG6"/>
<reference evidence="8 9" key="1">
    <citation type="journal article" date="2017" name="Genome Biol.">
        <title>New reference genome sequences of hot pepper reveal the massive evolution of plant disease-resistance genes by retroduplication.</title>
        <authorList>
            <person name="Kim S."/>
            <person name="Park J."/>
            <person name="Yeom S.I."/>
            <person name="Kim Y.M."/>
            <person name="Seo E."/>
            <person name="Kim K.T."/>
            <person name="Kim M.S."/>
            <person name="Lee J.M."/>
            <person name="Cheong K."/>
            <person name="Shin H.S."/>
            <person name="Kim S.B."/>
            <person name="Han K."/>
            <person name="Lee J."/>
            <person name="Park M."/>
            <person name="Lee H.A."/>
            <person name="Lee H.Y."/>
            <person name="Lee Y."/>
            <person name="Oh S."/>
            <person name="Lee J.H."/>
            <person name="Choi E."/>
            <person name="Choi E."/>
            <person name="Lee S.E."/>
            <person name="Jeon J."/>
            <person name="Kim H."/>
            <person name="Choi G."/>
            <person name="Song H."/>
            <person name="Lee J."/>
            <person name="Lee S.C."/>
            <person name="Kwon J.K."/>
            <person name="Lee H.Y."/>
            <person name="Koo N."/>
            <person name="Hong Y."/>
            <person name="Kim R.W."/>
            <person name="Kang W.H."/>
            <person name="Huh J.H."/>
            <person name="Kang B.C."/>
            <person name="Yang T.J."/>
            <person name="Lee Y.H."/>
            <person name="Bennetzen J.L."/>
            <person name="Choi D."/>
        </authorList>
    </citation>
    <scope>NUCLEOTIDE SEQUENCE [LARGE SCALE GENOMIC DNA]</scope>
    <source>
        <strain evidence="9">cv. PBC81</strain>
    </source>
</reference>
<keyword evidence="6" id="KW-0175">Coiled coil</keyword>
<dbReference type="GO" id="GO:0046983">
    <property type="term" value="F:protein dimerization activity"/>
    <property type="evidence" value="ECO:0007669"/>
    <property type="project" value="UniProtKB-ARBA"/>
</dbReference>
<dbReference type="InterPro" id="IPR046347">
    <property type="entry name" value="bZIP_sf"/>
</dbReference>
<dbReference type="SMR" id="A0A2G2VKG6"/>
<dbReference type="InterPro" id="IPR004827">
    <property type="entry name" value="bZIP"/>
</dbReference>
<dbReference type="InterPro" id="IPR044521">
    <property type="entry name" value="AtbZIP8/43"/>
</dbReference>
<dbReference type="CDD" id="cd14702">
    <property type="entry name" value="bZIP_plant_GBF1"/>
    <property type="match status" value="1"/>
</dbReference>
<evidence type="ECO:0000256" key="2">
    <source>
        <dbReference type="ARBA" id="ARBA00023015"/>
    </source>
</evidence>
<sequence length="218" mass="25328">MLSYNLTIICKLKFLHINLTMIPSEATATHYFASENPSPLPLDFNFMHNSLPSIQFSRYLTNVPNYPTSLHVHDFNNLPLSCISSNSTSDEADEQQLRINDERKQRRMISNRESARRSRMRKQRHLDELWSQVLRLRTENNNLIDKLNHVSECHEKVLQENVQLKEEASDLRQMLTDLQFNSPFPDLCDLDDDVPCTTAHLKAESSNLSITYSTNLLH</sequence>
<dbReference type="OrthoDB" id="551672at2759"/>
<comment type="caution">
    <text evidence="8">The sequence shown here is derived from an EMBL/GenBank/DDBJ whole genome shotgun (WGS) entry which is preliminary data.</text>
</comment>
<dbReference type="GO" id="GO:0005634">
    <property type="term" value="C:nucleus"/>
    <property type="evidence" value="ECO:0007669"/>
    <property type="project" value="UniProtKB-SubCell"/>
</dbReference>
<dbReference type="PANTHER" id="PTHR46324">
    <property type="entry name" value="BASIC LEUCINE ZIPPER 43-RELATED"/>
    <property type="match status" value="1"/>
</dbReference>
<dbReference type="PANTHER" id="PTHR46324:SF42">
    <property type="entry name" value="BASIC LEUCINE ZIPPER 43-LIKE"/>
    <property type="match status" value="1"/>
</dbReference>
<dbReference type="EMBL" id="MLFT02000011">
    <property type="protein sequence ID" value="PHT33491.1"/>
    <property type="molecule type" value="Genomic_DNA"/>
</dbReference>
<evidence type="ECO:0000313" key="9">
    <source>
        <dbReference type="Proteomes" id="UP000224567"/>
    </source>
</evidence>
<dbReference type="GO" id="GO:0003677">
    <property type="term" value="F:DNA binding"/>
    <property type="evidence" value="ECO:0007669"/>
    <property type="project" value="UniProtKB-KW"/>
</dbReference>